<evidence type="ECO:0000259" key="12">
    <source>
        <dbReference type="Pfam" id="PF00912"/>
    </source>
</evidence>
<sequence>MSSPYESSPHGDDPRGGRPARGAQSGLPPQSGDRPGGPPPRRPMPPAGPRPQGAPGGPPQGGRPQGGPVPGGRGPQGPPPNRQQGPPPGGMPPRRPGQPPQRPGGPQGGPVPQGAPGQGRPPQGRPVQPGRPGAPAAGATQKLPHPGGLDESTVRPGQPRTVRGANDDLARPARAGGAAAAARAGAGQRPGGPISGERRATAGPTTGERRAAGGTPPPTGPRNRRDGSGGDDGSGSDGAVKKSPWRIVRRTLYVLMALAIVVPSAVFLVAYTAVSVPKPGDLETNQVATIFASDGTTEISKVVPPQGNRTEVSIDQIPPHVRNAVIAAEDRDFYTNPGFSVSGFARAARDNVLGKESAGGGSTITQQYVKNALVGDERSMTRKMHELVISAKMARQWSKEDILAAYLNTIYFGRGAYGIDAASKAYFGKPVQELTVAEGAVLAATIQLPSMLDPEKNPDGARSRWNYVLDGMVAENNLPATERQGMQYPQVVTLESLGDKNNDGGPEGLVKNQVLKELSSAGISEQQLNTEGLQITTTIDQKAQDAAIKAAQGKLEGEPENLRTAVVSVDPRTGAVRAYYGGSDGQGFDFANAGLPTGSSFKAIGLAANLEQGVPLSQLYDSSPITVNGIKIGNVEGEGCGMCTIAEALKRSLNTSFYRMQLDMQNGPQKIADMGHKLGIATELPGIGETLTEPGGVGPNNGIVLGQYQSRPLDMASAYATLAASGVYHAPHFVQKVVTADGQVLLDRGEPAGEQRVSAAVADNVTAAMKPIAAYSRNHNLAGGRESAAKTGTHQLGDTGNNRDAWMVGYTPSLSTAVWVGTEQGDPLKNYGGGPIYGSGLPSDIWKATMDGALSGTSNESFPKPAPIKGQAGVPEWSAPYTAPSTTVPAIVPPVIVPSQVEILPGIRIPVPGVQQPAVPQSQQTPAETGAGPLPGQPTAGPEGSPATPGNGNGGSNRPSNGATGNDNESDAGTTPTRSR</sequence>
<evidence type="ECO:0000256" key="7">
    <source>
        <dbReference type="ARBA" id="ARBA00034000"/>
    </source>
</evidence>
<dbReference type="Gene3D" id="1.10.3810.10">
    <property type="entry name" value="Biosynthetic peptidoglycan transglycosylase-like"/>
    <property type="match status" value="1"/>
</dbReference>
<feature type="compositionally biased region" description="Gly residues" evidence="9">
    <location>
        <begin position="59"/>
        <end position="75"/>
    </location>
</feature>
<feature type="domain" description="Penicillin-binding protein transpeptidase" evidence="11">
    <location>
        <begin position="565"/>
        <end position="821"/>
    </location>
</feature>
<dbReference type="Gene3D" id="3.40.710.10">
    <property type="entry name" value="DD-peptidase/beta-lactamase superfamily"/>
    <property type="match status" value="1"/>
</dbReference>
<dbReference type="InterPro" id="IPR036950">
    <property type="entry name" value="PBP_transglycosylase"/>
</dbReference>
<dbReference type="Pfam" id="PF00912">
    <property type="entry name" value="Transgly"/>
    <property type="match status" value="1"/>
</dbReference>
<feature type="region of interest" description="Disordered" evidence="9">
    <location>
        <begin position="1"/>
        <end position="241"/>
    </location>
</feature>
<evidence type="ECO:0000256" key="1">
    <source>
        <dbReference type="ARBA" id="ARBA00022645"/>
    </source>
</evidence>
<dbReference type="InterPro" id="IPR001264">
    <property type="entry name" value="Glyco_trans_51"/>
</dbReference>
<feature type="compositionally biased region" description="Low complexity" evidence="9">
    <location>
        <begin position="110"/>
        <end position="139"/>
    </location>
</feature>
<feature type="domain" description="Glycosyl transferase family 51" evidence="12">
    <location>
        <begin position="305"/>
        <end position="472"/>
    </location>
</feature>
<keyword evidence="10" id="KW-0472">Membrane</keyword>
<keyword evidence="1" id="KW-0121">Carboxypeptidase</keyword>
<evidence type="ECO:0000313" key="13">
    <source>
        <dbReference type="EMBL" id="WTY36886.1"/>
    </source>
</evidence>
<protein>
    <submittedName>
        <fullName evidence="13">Penicillin-binding protein</fullName>
    </submittedName>
</protein>
<dbReference type="Proteomes" id="UP001621418">
    <property type="component" value="Chromosome"/>
</dbReference>
<dbReference type="InterPro" id="IPR050396">
    <property type="entry name" value="Glycosyltr_51/Transpeptidase"/>
</dbReference>
<feature type="compositionally biased region" description="Polar residues" evidence="9">
    <location>
        <begin position="963"/>
        <end position="980"/>
    </location>
</feature>
<evidence type="ECO:0000313" key="14">
    <source>
        <dbReference type="Proteomes" id="UP001621418"/>
    </source>
</evidence>
<keyword evidence="10" id="KW-0812">Transmembrane</keyword>
<dbReference type="PANTHER" id="PTHR32282">
    <property type="entry name" value="BINDING PROTEIN TRANSPEPTIDASE, PUTATIVE-RELATED"/>
    <property type="match status" value="1"/>
</dbReference>
<feature type="transmembrane region" description="Helical" evidence="10">
    <location>
        <begin position="251"/>
        <end position="274"/>
    </location>
</feature>
<dbReference type="InterPro" id="IPR023346">
    <property type="entry name" value="Lysozyme-like_dom_sf"/>
</dbReference>
<evidence type="ECO:0000259" key="11">
    <source>
        <dbReference type="Pfam" id="PF00905"/>
    </source>
</evidence>
<evidence type="ECO:0000256" key="8">
    <source>
        <dbReference type="ARBA" id="ARBA00049902"/>
    </source>
</evidence>
<feature type="compositionally biased region" description="Pro residues" evidence="9">
    <location>
        <begin position="36"/>
        <end position="49"/>
    </location>
</feature>
<proteinExistence type="predicted"/>
<keyword evidence="6" id="KW-0511">Multifunctional enzyme</keyword>
<dbReference type="Pfam" id="PF00905">
    <property type="entry name" value="Transpeptidase"/>
    <property type="match status" value="1"/>
</dbReference>
<keyword evidence="10" id="KW-1133">Transmembrane helix</keyword>
<evidence type="ECO:0000256" key="5">
    <source>
        <dbReference type="ARBA" id="ARBA00022801"/>
    </source>
</evidence>
<dbReference type="SUPFAM" id="SSF53955">
    <property type="entry name" value="Lysozyme-like"/>
    <property type="match status" value="1"/>
</dbReference>
<keyword evidence="3" id="KW-0328">Glycosyltransferase</keyword>
<keyword evidence="4" id="KW-0808">Transferase</keyword>
<dbReference type="InterPro" id="IPR012338">
    <property type="entry name" value="Beta-lactam/transpept-like"/>
</dbReference>
<comment type="catalytic activity">
    <reaction evidence="8">
        <text>[GlcNAc-(1-&gt;4)-Mur2Ac(oyl-L-Ala-gamma-D-Glu-L-Lys-D-Ala-D-Ala)](n)-di-trans,octa-cis-undecaprenyl diphosphate + beta-D-GlcNAc-(1-&gt;4)-Mur2Ac(oyl-L-Ala-gamma-D-Glu-L-Lys-D-Ala-D-Ala)-di-trans,octa-cis-undecaprenyl diphosphate = [GlcNAc-(1-&gt;4)-Mur2Ac(oyl-L-Ala-gamma-D-Glu-L-Lys-D-Ala-D-Ala)](n+1)-di-trans,octa-cis-undecaprenyl diphosphate + di-trans,octa-cis-undecaprenyl diphosphate + H(+)</text>
        <dbReference type="Rhea" id="RHEA:23708"/>
        <dbReference type="Rhea" id="RHEA-COMP:9602"/>
        <dbReference type="Rhea" id="RHEA-COMP:9603"/>
        <dbReference type="ChEBI" id="CHEBI:15378"/>
        <dbReference type="ChEBI" id="CHEBI:58405"/>
        <dbReference type="ChEBI" id="CHEBI:60033"/>
        <dbReference type="ChEBI" id="CHEBI:78435"/>
        <dbReference type="EC" id="2.4.99.28"/>
    </reaction>
</comment>
<keyword evidence="2" id="KW-0645">Protease</keyword>
<feature type="compositionally biased region" description="Low complexity" evidence="9">
    <location>
        <begin position="172"/>
        <end position="187"/>
    </location>
</feature>
<name>A0ABZ1NAC1_9NOCA</name>
<organism evidence="13 14">
    <name type="scientific">Nocardia salmonicida</name>
    <dbReference type="NCBI Taxonomy" id="53431"/>
    <lineage>
        <taxon>Bacteria</taxon>
        <taxon>Bacillati</taxon>
        <taxon>Actinomycetota</taxon>
        <taxon>Actinomycetes</taxon>
        <taxon>Mycobacteriales</taxon>
        <taxon>Nocardiaceae</taxon>
        <taxon>Nocardia</taxon>
    </lineage>
</organism>
<gene>
    <name evidence="13" type="ORF">OG308_03055</name>
</gene>
<keyword evidence="14" id="KW-1185">Reference proteome</keyword>
<keyword evidence="5" id="KW-0378">Hydrolase</keyword>
<feature type="compositionally biased region" description="Low complexity" evidence="9">
    <location>
        <begin position="914"/>
        <end position="926"/>
    </location>
</feature>
<dbReference type="EMBL" id="CP109527">
    <property type="protein sequence ID" value="WTY36886.1"/>
    <property type="molecule type" value="Genomic_DNA"/>
</dbReference>
<dbReference type="SUPFAM" id="SSF56601">
    <property type="entry name" value="beta-lactamase/transpeptidase-like"/>
    <property type="match status" value="1"/>
</dbReference>
<evidence type="ECO:0000256" key="2">
    <source>
        <dbReference type="ARBA" id="ARBA00022670"/>
    </source>
</evidence>
<dbReference type="InterPro" id="IPR001460">
    <property type="entry name" value="PCN-bd_Tpept"/>
</dbReference>
<evidence type="ECO:0000256" key="4">
    <source>
        <dbReference type="ARBA" id="ARBA00022679"/>
    </source>
</evidence>
<evidence type="ECO:0000256" key="3">
    <source>
        <dbReference type="ARBA" id="ARBA00022676"/>
    </source>
</evidence>
<comment type="catalytic activity">
    <reaction evidence="7">
        <text>Preferential cleavage: (Ac)2-L-Lys-D-Ala-|-D-Ala. Also transpeptidation of peptidyl-alanyl moieties that are N-acyl substituents of D-alanine.</text>
        <dbReference type="EC" id="3.4.16.4"/>
    </reaction>
</comment>
<evidence type="ECO:0000256" key="9">
    <source>
        <dbReference type="SAM" id="MobiDB-lite"/>
    </source>
</evidence>
<feature type="compositionally biased region" description="Pro residues" evidence="9">
    <location>
        <begin position="76"/>
        <end position="103"/>
    </location>
</feature>
<dbReference type="PANTHER" id="PTHR32282:SF34">
    <property type="entry name" value="PENICILLIN-BINDING PROTEIN 1A"/>
    <property type="match status" value="1"/>
</dbReference>
<evidence type="ECO:0000256" key="6">
    <source>
        <dbReference type="ARBA" id="ARBA00023268"/>
    </source>
</evidence>
<accession>A0ABZ1NAC1</accession>
<evidence type="ECO:0000256" key="10">
    <source>
        <dbReference type="SAM" id="Phobius"/>
    </source>
</evidence>
<reference evidence="13 14" key="1">
    <citation type="submission" date="2022-10" db="EMBL/GenBank/DDBJ databases">
        <title>The complete genomes of actinobacterial strains from the NBC collection.</title>
        <authorList>
            <person name="Joergensen T.S."/>
            <person name="Alvarez Arevalo M."/>
            <person name="Sterndorff E.B."/>
            <person name="Faurdal D."/>
            <person name="Vuksanovic O."/>
            <person name="Mourched A.-S."/>
            <person name="Charusanti P."/>
            <person name="Shaw S."/>
            <person name="Blin K."/>
            <person name="Weber T."/>
        </authorList>
    </citation>
    <scope>NUCLEOTIDE SEQUENCE [LARGE SCALE GENOMIC DNA]</scope>
    <source>
        <strain evidence="13 14">NBC_01413</strain>
    </source>
</reference>
<feature type="region of interest" description="Disordered" evidence="9">
    <location>
        <begin position="914"/>
        <end position="980"/>
    </location>
</feature>